<dbReference type="OMA" id="AGYWRFA"/>
<organism evidence="2 3">
    <name type="scientific">Arthroderma otae (strain ATCC MYA-4605 / CBS 113480)</name>
    <name type="common">Microsporum canis</name>
    <dbReference type="NCBI Taxonomy" id="554155"/>
    <lineage>
        <taxon>Eukaryota</taxon>
        <taxon>Fungi</taxon>
        <taxon>Dikarya</taxon>
        <taxon>Ascomycota</taxon>
        <taxon>Pezizomycotina</taxon>
        <taxon>Eurotiomycetes</taxon>
        <taxon>Eurotiomycetidae</taxon>
        <taxon>Onygenales</taxon>
        <taxon>Arthrodermataceae</taxon>
        <taxon>Microsporum</taxon>
    </lineage>
</organism>
<dbReference type="GeneID" id="9227633"/>
<dbReference type="VEuPathDB" id="FungiDB:MCYG_07924"/>
<feature type="compositionally biased region" description="Basic and acidic residues" evidence="1">
    <location>
        <begin position="235"/>
        <end position="248"/>
    </location>
</feature>
<accession>C5FXR5</accession>
<dbReference type="eggNOG" id="ENOG502SA8S">
    <property type="taxonomic scope" value="Eukaryota"/>
</dbReference>
<name>C5FXR5_ARTOC</name>
<reference evidence="3" key="1">
    <citation type="journal article" date="2012" name="MBio">
        <title>Comparative genome analysis of Trichophyton rubrum and related dermatophytes reveals candidate genes involved in infection.</title>
        <authorList>
            <person name="Martinez D.A."/>
            <person name="Oliver B.G."/>
            <person name="Graeser Y."/>
            <person name="Goldberg J.M."/>
            <person name="Li W."/>
            <person name="Martinez-Rossi N.M."/>
            <person name="Monod M."/>
            <person name="Shelest E."/>
            <person name="Barton R.C."/>
            <person name="Birch E."/>
            <person name="Brakhage A.A."/>
            <person name="Chen Z."/>
            <person name="Gurr S.J."/>
            <person name="Heiman D."/>
            <person name="Heitman J."/>
            <person name="Kosti I."/>
            <person name="Rossi A."/>
            <person name="Saif S."/>
            <person name="Samalova M."/>
            <person name="Saunders C.W."/>
            <person name="Shea T."/>
            <person name="Summerbell R.C."/>
            <person name="Xu J."/>
            <person name="Young S."/>
            <person name="Zeng Q."/>
            <person name="Birren B.W."/>
            <person name="Cuomo C.A."/>
            <person name="White T.C."/>
        </authorList>
    </citation>
    <scope>NUCLEOTIDE SEQUENCE [LARGE SCALE GENOMIC DNA]</scope>
    <source>
        <strain evidence="3">ATCC MYA-4605 / CBS 113480</strain>
    </source>
</reference>
<dbReference type="HOGENOM" id="CLU_837258_0_0_1"/>
<evidence type="ECO:0000313" key="2">
    <source>
        <dbReference type="EMBL" id="EEQ35105.1"/>
    </source>
</evidence>
<gene>
    <name evidence="2" type="ORF">MCYG_07924</name>
</gene>
<dbReference type="AlphaFoldDB" id="C5FXR5"/>
<dbReference type="RefSeq" id="XP_002844141.1">
    <property type="nucleotide sequence ID" value="XM_002844095.1"/>
</dbReference>
<keyword evidence="3" id="KW-1185">Reference proteome</keyword>
<protein>
    <submittedName>
        <fullName evidence="2">Uncharacterized protein</fullName>
    </submittedName>
</protein>
<evidence type="ECO:0000256" key="1">
    <source>
        <dbReference type="SAM" id="MobiDB-lite"/>
    </source>
</evidence>
<evidence type="ECO:0000313" key="3">
    <source>
        <dbReference type="Proteomes" id="UP000002035"/>
    </source>
</evidence>
<feature type="region of interest" description="Disordered" evidence="1">
    <location>
        <begin position="224"/>
        <end position="248"/>
    </location>
</feature>
<dbReference type="Proteomes" id="UP000002035">
    <property type="component" value="Unassembled WGS sequence"/>
</dbReference>
<proteinExistence type="predicted"/>
<dbReference type="OrthoDB" id="3642840at2759"/>
<sequence>MDTKTDFFKWEDSPGLYHGCGVCGTCLNSQKARRACYGKHTEPCLRYHQTMFHIGNSHKCEPCRKSNELHEKRHRDIAALVEQIYDLDRGEGTRTIKFADRVNALSENNTALPSVWNKVKGSRGAITRSTNQNPSLKRTQSIKDRRAEKRAIKFEKSVAKSIRRQASRPAVPGVILASSIEFVGKAIHRTSLLESSWGPEDADAFFVAGIQRFQALEKQAREAAAKLEPNGANNELREKVGSPSRERGEYGGVNKAELPIIREILAEFNIRINERNSSKDRKALLTKLAEAIFADMETVSNEARETMRRSAAYWRFANKRTYNAMVRNSKIVNWETGEKLTEDPVEE</sequence>
<dbReference type="EMBL" id="DS995707">
    <property type="protein sequence ID" value="EEQ35105.1"/>
    <property type="molecule type" value="Genomic_DNA"/>
</dbReference>